<sequence>MQSKTIWSKVVRSSRKVARSLLPGVTPPNFSSRAYVVLVAVKAISDKHCIANTLQGKKCENEVSPKAVIQSIKLLYNITSDDDELREDLEQIAVNCICTNANMKKPHHSQAPRIVEEWIAKANSLAMLESESFFKQE</sequence>
<dbReference type="AlphaFoldDB" id="A0A1Z5SUN6"/>
<comment type="caution">
    <text evidence="1">The sequence shown here is derived from an EMBL/GenBank/DDBJ whole genome shotgun (WGS) entry which is preliminary data.</text>
</comment>
<dbReference type="EMBL" id="MUNK01000240">
    <property type="protein sequence ID" value="OTA24536.1"/>
    <property type="molecule type" value="Genomic_DNA"/>
</dbReference>
<organism evidence="1 2">
    <name type="scientific">Hortaea werneckii EXF-2000</name>
    <dbReference type="NCBI Taxonomy" id="1157616"/>
    <lineage>
        <taxon>Eukaryota</taxon>
        <taxon>Fungi</taxon>
        <taxon>Dikarya</taxon>
        <taxon>Ascomycota</taxon>
        <taxon>Pezizomycotina</taxon>
        <taxon>Dothideomycetes</taxon>
        <taxon>Dothideomycetidae</taxon>
        <taxon>Mycosphaerellales</taxon>
        <taxon>Teratosphaeriaceae</taxon>
        <taxon>Hortaea</taxon>
    </lineage>
</organism>
<evidence type="ECO:0000313" key="2">
    <source>
        <dbReference type="Proteomes" id="UP000194280"/>
    </source>
</evidence>
<proteinExistence type="predicted"/>
<gene>
    <name evidence="1" type="ORF">BTJ68_11297</name>
</gene>
<dbReference type="VEuPathDB" id="FungiDB:BTJ68_11297"/>
<protein>
    <submittedName>
        <fullName evidence="1">Uncharacterized protein</fullName>
    </submittedName>
</protein>
<evidence type="ECO:0000313" key="1">
    <source>
        <dbReference type="EMBL" id="OTA24536.1"/>
    </source>
</evidence>
<reference evidence="1 2" key="1">
    <citation type="submission" date="2017-01" db="EMBL/GenBank/DDBJ databases">
        <title>The recent genome duplication of the halophilic yeast Hortaea werneckii: insights from long-read sequencing.</title>
        <authorList>
            <person name="Sinha S."/>
            <person name="Flibotte S."/>
            <person name="Neira M."/>
            <person name="Lenassi M."/>
            <person name="Gostincar C."/>
            <person name="Stajich J.E."/>
            <person name="Nislow C.E."/>
        </authorList>
    </citation>
    <scope>NUCLEOTIDE SEQUENCE [LARGE SCALE GENOMIC DNA]</scope>
    <source>
        <strain evidence="1 2">EXF-2000</strain>
    </source>
</reference>
<dbReference type="Proteomes" id="UP000194280">
    <property type="component" value="Unassembled WGS sequence"/>
</dbReference>
<name>A0A1Z5SUN6_HORWE</name>
<dbReference type="InParanoid" id="A0A1Z5SUN6"/>
<keyword evidence="2" id="KW-1185">Reference proteome</keyword>
<accession>A0A1Z5SUN6</accession>